<feature type="transmembrane region" description="Helical" evidence="2">
    <location>
        <begin position="224"/>
        <end position="244"/>
    </location>
</feature>
<dbReference type="Pfam" id="PF01569">
    <property type="entry name" value="PAP2"/>
    <property type="match status" value="1"/>
</dbReference>
<organism evidence="4 5">
    <name type="scientific">Streptomyces alboniger</name>
    <dbReference type="NCBI Taxonomy" id="132473"/>
    <lineage>
        <taxon>Bacteria</taxon>
        <taxon>Bacillati</taxon>
        <taxon>Actinomycetota</taxon>
        <taxon>Actinomycetes</taxon>
        <taxon>Kitasatosporales</taxon>
        <taxon>Streptomycetaceae</taxon>
        <taxon>Streptomyces</taxon>
        <taxon>Streptomyces aurantiacus group</taxon>
    </lineage>
</organism>
<feature type="transmembrane region" description="Helical" evidence="2">
    <location>
        <begin position="152"/>
        <end position="171"/>
    </location>
</feature>
<feature type="compositionally biased region" description="Low complexity" evidence="1">
    <location>
        <begin position="24"/>
        <end position="33"/>
    </location>
</feature>
<dbReference type="SMART" id="SM00014">
    <property type="entry name" value="acidPPc"/>
    <property type="match status" value="1"/>
</dbReference>
<dbReference type="AlphaFoldDB" id="A0A5J6HM71"/>
<name>A0A5J6HM71_STRAD</name>
<gene>
    <name evidence="4" type="ORF">CP975_26190</name>
</gene>
<feature type="transmembrane region" description="Helical" evidence="2">
    <location>
        <begin position="119"/>
        <end position="140"/>
    </location>
</feature>
<accession>A0A5J6HM71</accession>
<dbReference type="Gene3D" id="1.20.144.10">
    <property type="entry name" value="Phosphatidic acid phosphatase type 2/haloperoxidase"/>
    <property type="match status" value="1"/>
</dbReference>
<feature type="transmembrane region" description="Helical" evidence="2">
    <location>
        <begin position="250"/>
        <end position="269"/>
    </location>
</feature>
<dbReference type="EMBL" id="CP023695">
    <property type="protein sequence ID" value="QEV20568.1"/>
    <property type="molecule type" value="Genomic_DNA"/>
</dbReference>
<keyword evidence="2" id="KW-1133">Transmembrane helix</keyword>
<evidence type="ECO:0000313" key="4">
    <source>
        <dbReference type="EMBL" id="QEV20568.1"/>
    </source>
</evidence>
<dbReference type="OrthoDB" id="4870188at2"/>
<proteinExistence type="predicted"/>
<keyword evidence="2" id="KW-0812">Transmembrane</keyword>
<feature type="transmembrane region" description="Helical" evidence="2">
    <location>
        <begin position="191"/>
        <end position="212"/>
    </location>
</feature>
<dbReference type="SUPFAM" id="SSF48317">
    <property type="entry name" value="Acid phosphatase/Vanadium-dependent haloperoxidase"/>
    <property type="match status" value="1"/>
</dbReference>
<dbReference type="KEGG" id="salw:CP975_26190"/>
<dbReference type="InterPro" id="IPR000326">
    <property type="entry name" value="PAP2/HPO"/>
</dbReference>
<keyword evidence="5" id="KW-1185">Reference proteome</keyword>
<sequence length="281" mass="29348">MRETPRPEGTVGDTRAEPPRPRPGRALAHAPGASGSGTPHRSDDRAPQTPRGARHPGPSGRLGTIPPVPGRPPLFLCLYALVFALLTWQVVAEGPLRRADERAGRALSGSRLPGRAAEFLADLGNLTVAVPVLLAVLACTAWRGHRAGTFRWWLPAVAAALAMAAVPALVVPLKAAIGRPGPPGMAGHDGFYPSGHAATAAVAYGAAALLLLPLLRGSYGRRALLAGCAVLNVAVGFGLVRRGYHWPLDVVASWLLCGMLLHVMVALVGRYGEPPGKRPEL</sequence>
<dbReference type="Proteomes" id="UP000326553">
    <property type="component" value="Chromosome"/>
</dbReference>
<feature type="region of interest" description="Disordered" evidence="1">
    <location>
        <begin position="1"/>
        <end position="66"/>
    </location>
</feature>
<dbReference type="InterPro" id="IPR036938">
    <property type="entry name" value="PAP2/HPO_sf"/>
</dbReference>
<evidence type="ECO:0000259" key="3">
    <source>
        <dbReference type="SMART" id="SM00014"/>
    </source>
</evidence>
<feature type="transmembrane region" description="Helical" evidence="2">
    <location>
        <begin position="74"/>
        <end position="91"/>
    </location>
</feature>
<reference evidence="4 5" key="1">
    <citation type="submission" date="2017-09" db="EMBL/GenBank/DDBJ databases">
        <authorList>
            <person name="Lee N."/>
            <person name="Cho B.-K."/>
        </authorList>
    </citation>
    <scope>NUCLEOTIDE SEQUENCE [LARGE SCALE GENOMIC DNA]</scope>
    <source>
        <strain evidence="4 5">ATCC 12461</strain>
    </source>
</reference>
<evidence type="ECO:0000256" key="2">
    <source>
        <dbReference type="SAM" id="Phobius"/>
    </source>
</evidence>
<feature type="domain" description="Phosphatidic acid phosphatase type 2/haloperoxidase" evidence="3">
    <location>
        <begin position="156"/>
        <end position="265"/>
    </location>
</feature>
<evidence type="ECO:0000256" key="1">
    <source>
        <dbReference type="SAM" id="MobiDB-lite"/>
    </source>
</evidence>
<evidence type="ECO:0000313" key="5">
    <source>
        <dbReference type="Proteomes" id="UP000326553"/>
    </source>
</evidence>
<keyword evidence="2" id="KW-0472">Membrane</keyword>
<protein>
    <submittedName>
        <fullName evidence="4">Phosphatase PAP2 family protein</fullName>
    </submittedName>
</protein>